<feature type="chain" id="PRO_5022712249" evidence="1">
    <location>
        <begin position="18"/>
        <end position="385"/>
    </location>
</feature>
<dbReference type="Proteomes" id="UP000321595">
    <property type="component" value="Chromosome"/>
</dbReference>
<reference evidence="2 3" key="1">
    <citation type="submission" date="2019-08" db="EMBL/GenBank/DDBJ databases">
        <authorList>
            <person name="Liang Q."/>
        </authorList>
    </citation>
    <scope>NUCLEOTIDE SEQUENCE [LARGE SCALE GENOMIC DNA]</scope>
    <source>
        <strain evidence="2 3">V1718</strain>
    </source>
</reference>
<dbReference type="KEGG" id="bbae:FRD01_12575"/>
<organism evidence="2 3">
    <name type="scientific">Microvenator marinus</name>
    <dbReference type="NCBI Taxonomy" id="2600177"/>
    <lineage>
        <taxon>Bacteria</taxon>
        <taxon>Deltaproteobacteria</taxon>
        <taxon>Bradymonadales</taxon>
        <taxon>Microvenatoraceae</taxon>
        <taxon>Microvenator</taxon>
    </lineage>
</organism>
<sequence>MRLFSLVLLLLVGPTLACIEAPPSAPAIVPDMNTDDASNNVTDMESDAGCVSESDTELCEAALAQCGSLDVTDACGVLRSIEDCGACPDDLQCAGGGTANRCGSPDKSDAEICSDAEATCGLVDYEGREVLCGTCEFPAECQANACECVDRTPEEICQKFGYTCGSVDFPKCDGTDQSIDCGSCDPNREVCSENACVCLPETNEGFCNRIGECGEVIAEDNCGVERTANCGCEMGQVCAPDSNSETGADRNVCCLPETDGEMCARLNDALNQECQPSYTDVMDNCGQVRSINCDCTCLDSDSCTGRCGDYTTEAGCQYSCGNTCSQSQVCSTRNECCTPVNDTTSFCQRKCGTVDFTNNCGQTMAVNCGGCEFLQACISNECRGL</sequence>
<accession>A0A5B8XRA9</accession>
<proteinExistence type="predicted"/>
<keyword evidence="1" id="KW-0732">Signal</keyword>
<evidence type="ECO:0000313" key="3">
    <source>
        <dbReference type="Proteomes" id="UP000321595"/>
    </source>
</evidence>
<gene>
    <name evidence="2" type="ORF">FRD01_12575</name>
</gene>
<name>A0A5B8XRA9_9DELT</name>
<dbReference type="RefSeq" id="WP_146960142.1">
    <property type="nucleotide sequence ID" value="NZ_CP042467.1"/>
</dbReference>
<evidence type="ECO:0000256" key="1">
    <source>
        <dbReference type="SAM" id="SignalP"/>
    </source>
</evidence>
<dbReference type="EMBL" id="CP042467">
    <property type="protein sequence ID" value="QED28054.1"/>
    <property type="molecule type" value="Genomic_DNA"/>
</dbReference>
<protein>
    <submittedName>
        <fullName evidence="2">Uncharacterized protein</fullName>
    </submittedName>
</protein>
<feature type="signal peptide" evidence="1">
    <location>
        <begin position="1"/>
        <end position="17"/>
    </location>
</feature>
<keyword evidence="3" id="KW-1185">Reference proteome</keyword>
<dbReference type="AlphaFoldDB" id="A0A5B8XRA9"/>
<evidence type="ECO:0000313" key="2">
    <source>
        <dbReference type="EMBL" id="QED28054.1"/>
    </source>
</evidence>
<dbReference type="OrthoDB" id="5479728at2"/>